<keyword evidence="2" id="KW-1185">Reference proteome</keyword>
<dbReference type="Proteomes" id="UP001500908">
    <property type="component" value="Unassembled WGS sequence"/>
</dbReference>
<dbReference type="InterPro" id="IPR036410">
    <property type="entry name" value="HSP_DnaJ_Cys-rich_dom_sf"/>
</dbReference>
<sequence length="44" mass="4908">MGGKHRTEPVKCSMCDGTGYQTYNKDNQEVRINCIGCNSTDKQP</sequence>
<reference evidence="2" key="1">
    <citation type="journal article" date="2019" name="Int. J. Syst. Evol. Microbiol.">
        <title>The Global Catalogue of Microorganisms (GCM) 10K type strain sequencing project: providing services to taxonomists for standard genome sequencing and annotation.</title>
        <authorList>
            <consortium name="The Broad Institute Genomics Platform"/>
            <consortium name="The Broad Institute Genome Sequencing Center for Infectious Disease"/>
            <person name="Wu L."/>
            <person name="Ma J."/>
        </authorList>
    </citation>
    <scope>NUCLEOTIDE SEQUENCE [LARGE SCALE GENOMIC DNA]</scope>
    <source>
        <strain evidence="2">JCM 17137</strain>
    </source>
</reference>
<dbReference type="SUPFAM" id="SSF57938">
    <property type="entry name" value="DnaJ/Hsp40 cysteine-rich domain"/>
    <property type="match status" value="1"/>
</dbReference>
<organism evidence="1 2">
    <name type="scientific">Salinactinospora qingdaonensis</name>
    <dbReference type="NCBI Taxonomy" id="702744"/>
    <lineage>
        <taxon>Bacteria</taxon>
        <taxon>Bacillati</taxon>
        <taxon>Actinomycetota</taxon>
        <taxon>Actinomycetes</taxon>
        <taxon>Streptosporangiales</taxon>
        <taxon>Nocardiopsidaceae</taxon>
        <taxon>Salinactinospora</taxon>
    </lineage>
</organism>
<evidence type="ECO:0000313" key="1">
    <source>
        <dbReference type="EMBL" id="GAA3762785.1"/>
    </source>
</evidence>
<protein>
    <submittedName>
        <fullName evidence="1">Uncharacterized protein</fullName>
    </submittedName>
</protein>
<comment type="caution">
    <text evidence="1">The sequence shown here is derived from an EMBL/GenBank/DDBJ whole genome shotgun (WGS) entry which is preliminary data.</text>
</comment>
<name>A0ABP7GGU2_9ACTN</name>
<accession>A0ABP7GGU2</accession>
<dbReference type="EMBL" id="BAABDD010000037">
    <property type="protein sequence ID" value="GAA3762785.1"/>
    <property type="molecule type" value="Genomic_DNA"/>
</dbReference>
<evidence type="ECO:0000313" key="2">
    <source>
        <dbReference type="Proteomes" id="UP001500908"/>
    </source>
</evidence>
<gene>
    <name evidence="1" type="ORF">GCM10022402_45430</name>
</gene>
<proteinExistence type="predicted"/>